<evidence type="ECO:0000256" key="1">
    <source>
        <dbReference type="SAM" id="MobiDB-lite"/>
    </source>
</evidence>
<reference evidence="2" key="1">
    <citation type="journal article" date="2023" name="Mol. Phylogenet. Evol.">
        <title>Genome-scale phylogeny and comparative genomics of the fungal order Sordariales.</title>
        <authorList>
            <person name="Hensen N."/>
            <person name="Bonometti L."/>
            <person name="Westerberg I."/>
            <person name="Brannstrom I.O."/>
            <person name="Guillou S."/>
            <person name="Cros-Aarteil S."/>
            <person name="Calhoun S."/>
            <person name="Haridas S."/>
            <person name="Kuo A."/>
            <person name="Mondo S."/>
            <person name="Pangilinan J."/>
            <person name="Riley R."/>
            <person name="LaButti K."/>
            <person name="Andreopoulos B."/>
            <person name="Lipzen A."/>
            <person name="Chen C."/>
            <person name="Yan M."/>
            <person name="Daum C."/>
            <person name="Ng V."/>
            <person name="Clum A."/>
            <person name="Steindorff A."/>
            <person name="Ohm R.A."/>
            <person name="Martin F."/>
            <person name="Silar P."/>
            <person name="Natvig D.O."/>
            <person name="Lalanne C."/>
            <person name="Gautier V."/>
            <person name="Ament-Velasquez S.L."/>
            <person name="Kruys A."/>
            <person name="Hutchinson M.I."/>
            <person name="Powell A.J."/>
            <person name="Barry K."/>
            <person name="Miller A.N."/>
            <person name="Grigoriev I.V."/>
            <person name="Debuchy R."/>
            <person name="Gladieux P."/>
            <person name="Hiltunen Thoren M."/>
            <person name="Johannesson H."/>
        </authorList>
    </citation>
    <scope>NUCLEOTIDE SEQUENCE</scope>
    <source>
        <strain evidence="2">CBS 958.72</strain>
    </source>
</reference>
<dbReference type="Proteomes" id="UP001287356">
    <property type="component" value="Unassembled WGS sequence"/>
</dbReference>
<accession>A0AAE0K481</accession>
<keyword evidence="3" id="KW-1185">Reference proteome</keyword>
<comment type="caution">
    <text evidence="2">The sequence shown here is derived from an EMBL/GenBank/DDBJ whole genome shotgun (WGS) entry which is preliminary data.</text>
</comment>
<evidence type="ECO:0000313" key="2">
    <source>
        <dbReference type="EMBL" id="KAK3369728.1"/>
    </source>
</evidence>
<dbReference type="AlphaFoldDB" id="A0AAE0K481"/>
<sequence>MCCHAIIQYPRCKRTAKIDTDFMHHPSVTCHCISEQGHVPGRPCKEPKFLHIWRYPVRCDACINDLKNEQTMQIGLHINKLEYQFGYNTALFHEVIKEMCKFFDEKYDKRLASLMASSLSAKNTWEQAFAQIAPTQPLRKGEDLIRSRDMRVYINYDAFNAQMIRIAEDAERFAVAKIKLLHTSVQQVLREEIEEIEGRYNKTSSANANPDDKNTVNSNADGNGNMPGTVELYPRVADRYGFYDYLAQDEVLVQGVGALEVAGQDWLNVL</sequence>
<name>A0AAE0K481_9PEZI</name>
<reference evidence="2" key="2">
    <citation type="submission" date="2023-06" db="EMBL/GenBank/DDBJ databases">
        <authorList>
            <consortium name="Lawrence Berkeley National Laboratory"/>
            <person name="Haridas S."/>
            <person name="Hensen N."/>
            <person name="Bonometti L."/>
            <person name="Westerberg I."/>
            <person name="Brannstrom I.O."/>
            <person name="Guillou S."/>
            <person name="Cros-Aarteil S."/>
            <person name="Calhoun S."/>
            <person name="Kuo A."/>
            <person name="Mondo S."/>
            <person name="Pangilinan J."/>
            <person name="Riley R."/>
            <person name="Labutti K."/>
            <person name="Andreopoulos B."/>
            <person name="Lipzen A."/>
            <person name="Chen C."/>
            <person name="Yanf M."/>
            <person name="Daum C."/>
            <person name="Ng V."/>
            <person name="Clum A."/>
            <person name="Steindorff A."/>
            <person name="Ohm R."/>
            <person name="Martin F."/>
            <person name="Silar P."/>
            <person name="Natvig D."/>
            <person name="Lalanne C."/>
            <person name="Gautier V."/>
            <person name="Ament-Velasquez S.L."/>
            <person name="Kruys A."/>
            <person name="Hutchinson M.I."/>
            <person name="Powell A.J."/>
            <person name="Barry K."/>
            <person name="Miller A.N."/>
            <person name="Grigoriev I.V."/>
            <person name="Debuchy R."/>
            <person name="Gladieux P."/>
            <person name="Thoren M.H."/>
            <person name="Johannesson H."/>
        </authorList>
    </citation>
    <scope>NUCLEOTIDE SEQUENCE</scope>
    <source>
        <strain evidence="2">CBS 958.72</strain>
    </source>
</reference>
<proteinExistence type="predicted"/>
<evidence type="ECO:0000313" key="3">
    <source>
        <dbReference type="Proteomes" id="UP001287356"/>
    </source>
</evidence>
<feature type="region of interest" description="Disordered" evidence="1">
    <location>
        <begin position="200"/>
        <end position="226"/>
    </location>
</feature>
<gene>
    <name evidence="2" type="ORF">B0T24DRAFT_596437</name>
</gene>
<organism evidence="2 3">
    <name type="scientific">Lasiosphaeria ovina</name>
    <dbReference type="NCBI Taxonomy" id="92902"/>
    <lineage>
        <taxon>Eukaryota</taxon>
        <taxon>Fungi</taxon>
        <taxon>Dikarya</taxon>
        <taxon>Ascomycota</taxon>
        <taxon>Pezizomycotina</taxon>
        <taxon>Sordariomycetes</taxon>
        <taxon>Sordariomycetidae</taxon>
        <taxon>Sordariales</taxon>
        <taxon>Lasiosphaeriaceae</taxon>
        <taxon>Lasiosphaeria</taxon>
    </lineage>
</organism>
<dbReference type="EMBL" id="JAULSN010000006">
    <property type="protein sequence ID" value="KAK3369728.1"/>
    <property type="molecule type" value="Genomic_DNA"/>
</dbReference>
<protein>
    <submittedName>
        <fullName evidence="2">Uncharacterized protein</fullName>
    </submittedName>
</protein>